<sequence length="91" mass="10144">MENISKDIHHLQSNDIWHEEGSISRSLSSMLKPYMSEESLSDIALEGLRGSLSSSDFSQYKHTDTELSEDEKSTSNLDIFLVLTLGAALLL</sequence>
<reference evidence="2 3" key="1">
    <citation type="submission" date="2023-04" db="EMBL/GenBank/DDBJ databases">
        <title>Genome of Basidiobolus ranarum AG-B5.</title>
        <authorList>
            <person name="Stajich J.E."/>
            <person name="Carter-House D."/>
            <person name="Gryganskyi A."/>
        </authorList>
    </citation>
    <scope>NUCLEOTIDE SEQUENCE [LARGE SCALE GENOMIC DNA]</scope>
    <source>
        <strain evidence="2 3">AG-B5</strain>
    </source>
</reference>
<dbReference type="EMBL" id="JASJQH010007758">
    <property type="protein sequence ID" value="KAK9702029.1"/>
    <property type="molecule type" value="Genomic_DNA"/>
</dbReference>
<organism evidence="2 3">
    <name type="scientific">Basidiobolus ranarum</name>
    <dbReference type="NCBI Taxonomy" id="34480"/>
    <lineage>
        <taxon>Eukaryota</taxon>
        <taxon>Fungi</taxon>
        <taxon>Fungi incertae sedis</taxon>
        <taxon>Zoopagomycota</taxon>
        <taxon>Entomophthoromycotina</taxon>
        <taxon>Basidiobolomycetes</taxon>
        <taxon>Basidiobolales</taxon>
        <taxon>Basidiobolaceae</taxon>
        <taxon>Basidiobolus</taxon>
    </lineage>
</organism>
<feature type="region of interest" description="Disordered" evidence="1">
    <location>
        <begin position="53"/>
        <end position="72"/>
    </location>
</feature>
<protein>
    <submittedName>
        <fullName evidence="2">Uncharacterized protein</fullName>
    </submittedName>
</protein>
<keyword evidence="3" id="KW-1185">Reference proteome</keyword>
<comment type="caution">
    <text evidence="2">The sequence shown here is derived from an EMBL/GenBank/DDBJ whole genome shotgun (WGS) entry which is preliminary data.</text>
</comment>
<evidence type="ECO:0000313" key="3">
    <source>
        <dbReference type="Proteomes" id="UP001479436"/>
    </source>
</evidence>
<accession>A0ABR2VU96</accession>
<evidence type="ECO:0000313" key="2">
    <source>
        <dbReference type="EMBL" id="KAK9702029.1"/>
    </source>
</evidence>
<feature type="compositionally biased region" description="Basic and acidic residues" evidence="1">
    <location>
        <begin position="59"/>
        <end position="72"/>
    </location>
</feature>
<evidence type="ECO:0000256" key="1">
    <source>
        <dbReference type="SAM" id="MobiDB-lite"/>
    </source>
</evidence>
<gene>
    <name evidence="2" type="ORF">K7432_011432</name>
</gene>
<dbReference type="Proteomes" id="UP001479436">
    <property type="component" value="Unassembled WGS sequence"/>
</dbReference>
<proteinExistence type="predicted"/>
<name>A0ABR2VU96_9FUNG</name>